<dbReference type="InterPro" id="IPR003675">
    <property type="entry name" value="Rce1/LyrA-like_dom"/>
</dbReference>
<proteinExistence type="predicted"/>
<accession>A0A3E2BPT9</accession>
<feature type="transmembrane region" description="Helical" evidence="1">
    <location>
        <begin position="12"/>
        <end position="30"/>
    </location>
</feature>
<feature type="transmembrane region" description="Helical" evidence="1">
    <location>
        <begin position="171"/>
        <end position="187"/>
    </location>
</feature>
<feature type="transmembrane region" description="Helical" evidence="1">
    <location>
        <begin position="194"/>
        <end position="215"/>
    </location>
</feature>
<gene>
    <name evidence="3" type="ORF">OP8BY_1368</name>
</gene>
<keyword evidence="1" id="KW-0812">Transmembrane</keyword>
<dbReference type="EMBL" id="QUAH01000002">
    <property type="protein sequence ID" value="RFT16755.1"/>
    <property type="molecule type" value="Genomic_DNA"/>
</dbReference>
<reference evidence="3 4" key="1">
    <citation type="submission" date="2018-08" db="EMBL/GenBank/DDBJ databases">
        <title>Genome analysis of the thermophilic bacterium of the candidate phylum Aminicenantes from deep subsurface aquifer revealed its physiology and ecological role.</title>
        <authorList>
            <person name="Kadnikov V.V."/>
            <person name="Mardanov A.V."/>
            <person name="Beletsky A.V."/>
            <person name="Karnachuk O.V."/>
            <person name="Ravin N.V."/>
        </authorList>
    </citation>
    <scope>NUCLEOTIDE SEQUENCE [LARGE SCALE GENOMIC DNA]</scope>
    <source>
        <strain evidence="3">BY38</strain>
    </source>
</reference>
<evidence type="ECO:0000313" key="4">
    <source>
        <dbReference type="Proteomes" id="UP000257323"/>
    </source>
</evidence>
<dbReference type="Pfam" id="PF02517">
    <property type="entry name" value="Rce1-like"/>
    <property type="match status" value="1"/>
</dbReference>
<comment type="caution">
    <text evidence="3">The sequence shown here is derived from an EMBL/GenBank/DDBJ whole genome shotgun (WGS) entry which is preliminary data.</text>
</comment>
<feature type="transmembrane region" description="Helical" evidence="1">
    <location>
        <begin position="74"/>
        <end position="99"/>
    </location>
</feature>
<keyword evidence="1" id="KW-0472">Membrane</keyword>
<dbReference type="GO" id="GO:0004175">
    <property type="term" value="F:endopeptidase activity"/>
    <property type="evidence" value="ECO:0007669"/>
    <property type="project" value="UniProtKB-ARBA"/>
</dbReference>
<keyword evidence="1" id="KW-1133">Transmembrane helix</keyword>
<evidence type="ECO:0000256" key="1">
    <source>
        <dbReference type="SAM" id="Phobius"/>
    </source>
</evidence>
<organism evidence="3 4">
    <name type="scientific">Candidatus Saccharicenans subterraneus</name>
    <dbReference type="NCBI Taxonomy" id="2508984"/>
    <lineage>
        <taxon>Bacteria</taxon>
        <taxon>Candidatus Aminicenantota</taxon>
        <taxon>Candidatus Aminicenantia</taxon>
        <taxon>Candidatus Aminicenantales</taxon>
        <taxon>Candidatus Saccharicenantaceae</taxon>
        <taxon>Candidatus Saccharicenans</taxon>
    </lineage>
</organism>
<protein>
    <recommendedName>
        <fullName evidence="2">CAAX prenyl protease 2/Lysostaphin resistance protein A-like domain-containing protein</fullName>
    </recommendedName>
</protein>
<name>A0A3E2BPT9_9BACT</name>
<feature type="transmembrane region" description="Helical" evidence="1">
    <location>
        <begin position="36"/>
        <end position="54"/>
    </location>
</feature>
<feature type="transmembrane region" description="Helical" evidence="1">
    <location>
        <begin position="119"/>
        <end position="137"/>
    </location>
</feature>
<sequence length="216" mass="24282">MKERNISATPLYLLTVSVAAYFFLIFSGVLAERVDFWSLLAGGLMVFLILAMWADPLFSRLIYGDFREKTWHGLALGLASALLLYAVFFAGNIFLRNFFPPSTEHLASIYNLKSGSNQLRIGLFLALIIGPGEELLWRGWLQRHWSARLGKPAGLLGVSLLYALVHLPSQNPVLVLAALVCGLWWGFQYHKFNSLLSNVISHVLWDLLVFLLLPFS</sequence>
<evidence type="ECO:0000313" key="3">
    <source>
        <dbReference type="EMBL" id="RFT16755.1"/>
    </source>
</evidence>
<evidence type="ECO:0000259" key="2">
    <source>
        <dbReference type="Pfam" id="PF02517"/>
    </source>
</evidence>
<dbReference type="GO" id="GO:0080120">
    <property type="term" value="P:CAAX-box protein maturation"/>
    <property type="evidence" value="ECO:0007669"/>
    <property type="project" value="UniProtKB-ARBA"/>
</dbReference>
<dbReference type="AlphaFoldDB" id="A0A3E2BPT9"/>
<dbReference type="Proteomes" id="UP000257323">
    <property type="component" value="Unassembled WGS sequence"/>
</dbReference>
<feature type="domain" description="CAAX prenyl protease 2/Lysostaphin resistance protein A-like" evidence="2">
    <location>
        <begin position="118"/>
        <end position="208"/>
    </location>
</feature>